<dbReference type="Proteomes" id="UP001255856">
    <property type="component" value="Unassembled WGS sequence"/>
</dbReference>
<feature type="transmembrane region" description="Helical" evidence="10">
    <location>
        <begin position="508"/>
        <end position="531"/>
    </location>
</feature>
<feature type="region of interest" description="Disordered" evidence="9">
    <location>
        <begin position="108"/>
        <end position="178"/>
    </location>
</feature>
<keyword evidence="7" id="KW-0406">Ion transport</keyword>
<feature type="region of interest" description="Disordered" evidence="9">
    <location>
        <begin position="77"/>
        <end position="96"/>
    </location>
</feature>
<keyword evidence="2" id="KW-0813">Transport</keyword>
<dbReference type="Gene3D" id="1.20.1530.20">
    <property type="match status" value="1"/>
</dbReference>
<dbReference type="GO" id="GO:0015386">
    <property type="term" value="F:potassium:proton antiporter activity"/>
    <property type="evidence" value="ECO:0007669"/>
    <property type="project" value="InterPro"/>
</dbReference>
<feature type="signal peptide" evidence="11">
    <location>
        <begin position="1"/>
        <end position="29"/>
    </location>
</feature>
<proteinExistence type="predicted"/>
<feature type="transmembrane region" description="Helical" evidence="10">
    <location>
        <begin position="350"/>
        <end position="373"/>
    </location>
</feature>
<dbReference type="EMBL" id="JASFZW010000010">
    <property type="protein sequence ID" value="KAK2076366.1"/>
    <property type="molecule type" value="Genomic_DNA"/>
</dbReference>
<feature type="transmembrane region" description="Helical" evidence="10">
    <location>
        <begin position="317"/>
        <end position="338"/>
    </location>
</feature>
<keyword evidence="14" id="KW-1185">Reference proteome</keyword>
<feature type="domain" description="Cation/H+ exchanger transmembrane" evidence="12">
    <location>
        <begin position="217"/>
        <end position="587"/>
    </location>
</feature>
<protein>
    <recommendedName>
        <fullName evidence="12">Cation/H+ exchanger transmembrane domain-containing protein</fullName>
    </recommendedName>
</protein>
<evidence type="ECO:0000256" key="5">
    <source>
        <dbReference type="ARBA" id="ARBA00022729"/>
    </source>
</evidence>
<dbReference type="PANTHER" id="PTHR16254">
    <property type="entry name" value="POTASSIUM/PROTON ANTIPORTER-RELATED"/>
    <property type="match status" value="1"/>
</dbReference>
<keyword evidence="8 10" id="KW-0472">Membrane</keyword>
<feature type="chain" id="PRO_5042178866" description="Cation/H+ exchanger transmembrane domain-containing protein" evidence="11">
    <location>
        <begin position="30"/>
        <end position="631"/>
    </location>
</feature>
<evidence type="ECO:0000256" key="6">
    <source>
        <dbReference type="ARBA" id="ARBA00022989"/>
    </source>
</evidence>
<feature type="compositionally biased region" description="Basic and acidic residues" evidence="9">
    <location>
        <begin position="169"/>
        <end position="178"/>
    </location>
</feature>
<feature type="transmembrane region" description="Helical" evidence="10">
    <location>
        <begin position="484"/>
        <end position="502"/>
    </location>
</feature>
<feature type="transmembrane region" description="Helical" evidence="10">
    <location>
        <begin position="288"/>
        <end position="311"/>
    </location>
</feature>
<keyword evidence="3" id="KW-0050">Antiport</keyword>
<feature type="transmembrane region" description="Helical" evidence="10">
    <location>
        <begin position="543"/>
        <end position="561"/>
    </location>
</feature>
<keyword evidence="5 11" id="KW-0732">Signal</keyword>
<evidence type="ECO:0000259" key="12">
    <source>
        <dbReference type="Pfam" id="PF00999"/>
    </source>
</evidence>
<evidence type="ECO:0000256" key="4">
    <source>
        <dbReference type="ARBA" id="ARBA00022692"/>
    </source>
</evidence>
<comment type="subcellular location">
    <subcellularLocation>
        <location evidence="1">Membrane</location>
        <topology evidence="1">Multi-pass membrane protein</topology>
    </subcellularLocation>
</comment>
<accession>A0AAD9MM49</accession>
<evidence type="ECO:0000256" key="8">
    <source>
        <dbReference type="ARBA" id="ARBA00023136"/>
    </source>
</evidence>
<gene>
    <name evidence="13" type="ORF">QBZ16_000891</name>
</gene>
<dbReference type="PANTHER" id="PTHR16254:SF14">
    <property type="entry name" value="TRANSMEMBRANE AND COILED-COIL DOMAIN-CONTAINING PROTEIN 3"/>
    <property type="match status" value="1"/>
</dbReference>
<sequence>MAPQRRCCSSSGLVLLCLLFLCSNAAALAADKSLTDAGGEVGSKTDPLAVNATLGEDGSKPKDTIAHILDEALKEEFKQEEEKSAEQGSEFNKTVTGGEATKETVIIISSKKDRHTNTTTAGEAGTASNATHAAPQAGARGSAPGTSGGDKRGGEGDPASTSASTASKVELESHEADVDRIIDSKDNEYVLSKKGEESVMGIMLDPRLVKDLTVLIAASAVLGVAMEALGQPTINGYFLAGSAVGPGGLNWVSEPVQVQSLAQLGVQLLLFGLGLEFSLSKLRAVRGVALLGGALQVLLLAALCSGVAAAIGTDASLGAFVGALAGMSSTGIVVKCLADRRVQHSASGQIVIGTLVVQDCMVGLLFALMPLLGLARRAAAGEGGVGLAVLTGVLFRVATKLCATALLGVALSRFVLPRLVALLARSASAETQQMLAAGACCAAALVTTRLGISAELGAFVAGATLAAAGAGELLHARVTPLTQFFLALFISSTGMVLSPPFLLHHLPVLAAGALVLVAVKSVIVGGVVMAFGYSAEVATSVGLSLAQVGEFVFVLLSLAHAQELLATQVYLLLMGTTALSLLVTPFLLELSIRLGTGQSWLPVPTGGAGAHVELTALPVTLPPGVSGKRDV</sequence>
<dbReference type="Pfam" id="PF00999">
    <property type="entry name" value="Na_H_Exchanger"/>
    <property type="match status" value="1"/>
</dbReference>
<name>A0AAD9MM49_PROWI</name>
<evidence type="ECO:0000313" key="13">
    <source>
        <dbReference type="EMBL" id="KAK2076366.1"/>
    </source>
</evidence>
<evidence type="ECO:0000256" key="10">
    <source>
        <dbReference type="SAM" id="Phobius"/>
    </source>
</evidence>
<evidence type="ECO:0000256" key="11">
    <source>
        <dbReference type="SAM" id="SignalP"/>
    </source>
</evidence>
<evidence type="ECO:0000313" key="14">
    <source>
        <dbReference type="Proteomes" id="UP001255856"/>
    </source>
</evidence>
<evidence type="ECO:0000256" key="9">
    <source>
        <dbReference type="SAM" id="MobiDB-lite"/>
    </source>
</evidence>
<organism evidence="13 14">
    <name type="scientific">Prototheca wickerhamii</name>
    <dbReference type="NCBI Taxonomy" id="3111"/>
    <lineage>
        <taxon>Eukaryota</taxon>
        <taxon>Viridiplantae</taxon>
        <taxon>Chlorophyta</taxon>
        <taxon>core chlorophytes</taxon>
        <taxon>Trebouxiophyceae</taxon>
        <taxon>Chlorellales</taxon>
        <taxon>Chlorellaceae</taxon>
        <taxon>Prototheca</taxon>
    </lineage>
</organism>
<reference evidence="13" key="1">
    <citation type="submission" date="2021-01" db="EMBL/GenBank/DDBJ databases">
        <authorList>
            <person name="Eckstrom K.M.E."/>
        </authorList>
    </citation>
    <scope>NUCLEOTIDE SEQUENCE</scope>
    <source>
        <strain evidence="13">UVCC 0001</strain>
    </source>
</reference>
<evidence type="ECO:0000256" key="1">
    <source>
        <dbReference type="ARBA" id="ARBA00004141"/>
    </source>
</evidence>
<keyword evidence="6 10" id="KW-1133">Transmembrane helix</keyword>
<evidence type="ECO:0000256" key="3">
    <source>
        <dbReference type="ARBA" id="ARBA00022449"/>
    </source>
</evidence>
<feature type="transmembrane region" description="Helical" evidence="10">
    <location>
        <begin position="567"/>
        <end position="588"/>
    </location>
</feature>
<dbReference type="GO" id="GO:0016020">
    <property type="term" value="C:membrane"/>
    <property type="evidence" value="ECO:0007669"/>
    <property type="project" value="UniProtKB-SubCell"/>
</dbReference>
<keyword evidence="4 10" id="KW-0812">Transmembrane</keyword>
<dbReference type="InterPro" id="IPR045158">
    <property type="entry name" value="KEA4/5/6-like"/>
</dbReference>
<dbReference type="AlphaFoldDB" id="A0AAD9MM49"/>
<feature type="transmembrane region" description="Helical" evidence="10">
    <location>
        <begin position="393"/>
        <end position="416"/>
    </location>
</feature>
<feature type="compositionally biased region" description="Low complexity" evidence="9">
    <location>
        <begin position="117"/>
        <end position="131"/>
    </location>
</feature>
<comment type="caution">
    <text evidence="13">The sequence shown here is derived from an EMBL/GenBank/DDBJ whole genome shotgun (WGS) entry which is preliminary data.</text>
</comment>
<dbReference type="InterPro" id="IPR038770">
    <property type="entry name" value="Na+/solute_symporter_sf"/>
</dbReference>
<evidence type="ECO:0000256" key="7">
    <source>
        <dbReference type="ARBA" id="ARBA00023065"/>
    </source>
</evidence>
<evidence type="ECO:0000256" key="2">
    <source>
        <dbReference type="ARBA" id="ARBA00022448"/>
    </source>
</evidence>
<dbReference type="InterPro" id="IPR006153">
    <property type="entry name" value="Cation/H_exchanger_TM"/>
</dbReference>